<keyword evidence="4" id="KW-0808">Transferase</keyword>
<dbReference type="SUPFAM" id="SSF55785">
    <property type="entry name" value="PYP-like sensor domain (PAS domain)"/>
    <property type="match status" value="1"/>
</dbReference>
<dbReference type="InterPro" id="IPR003594">
    <property type="entry name" value="HATPase_dom"/>
</dbReference>
<dbReference type="InterPro" id="IPR001789">
    <property type="entry name" value="Sig_transdc_resp-reg_receiver"/>
</dbReference>
<dbReference type="CDD" id="cd00075">
    <property type="entry name" value="HATPase"/>
    <property type="match status" value="1"/>
</dbReference>
<dbReference type="SMART" id="SM00388">
    <property type="entry name" value="HisKA"/>
    <property type="match status" value="1"/>
</dbReference>
<feature type="modified residue" description="4-aspartylphosphate" evidence="6">
    <location>
        <position position="451"/>
    </location>
</feature>
<dbReference type="InterPro" id="IPR011006">
    <property type="entry name" value="CheY-like_superfamily"/>
</dbReference>
<dbReference type="PROSITE" id="PS50112">
    <property type="entry name" value="PAS"/>
    <property type="match status" value="1"/>
</dbReference>
<keyword evidence="3 6" id="KW-0597">Phosphoprotein</keyword>
<evidence type="ECO:0000259" key="10">
    <source>
        <dbReference type="PROSITE" id="PS50113"/>
    </source>
</evidence>
<dbReference type="Proteomes" id="UP000193978">
    <property type="component" value="Chromosome"/>
</dbReference>
<evidence type="ECO:0000313" key="12">
    <source>
        <dbReference type="Proteomes" id="UP000193978"/>
    </source>
</evidence>
<evidence type="ECO:0000256" key="4">
    <source>
        <dbReference type="ARBA" id="ARBA00022679"/>
    </source>
</evidence>
<dbReference type="SMART" id="SM00086">
    <property type="entry name" value="PAC"/>
    <property type="match status" value="1"/>
</dbReference>
<dbReference type="PROSITE" id="PS50113">
    <property type="entry name" value="PAC"/>
    <property type="match status" value="1"/>
</dbReference>
<dbReference type="Pfam" id="PF00072">
    <property type="entry name" value="Response_reg"/>
    <property type="match status" value="1"/>
</dbReference>
<dbReference type="SUPFAM" id="SSF47384">
    <property type="entry name" value="Homodimeric domain of signal transducing histidine kinase"/>
    <property type="match status" value="1"/>
</dbReference>
<dbReference type="PROSITE" id="PS50110">
    <property type="entry name" value="RESPONSE_REGULATORY"/>
    <property type="match status" value="1"/>
</dbReference>
<dbReference type="InterPro" id="IPR005467">
    <property type="entry name" value="His_kinase_dom"/>
</dbReference>
<dbReference type="Gene3D" id="3.30.565.10">
    <property type="entry name" value="Histidine kinase-like ATPase, C-terminal domain"/>
    <property type="match status" value="1"/>
</dbReference>
<dbReference type="PANTHER" id="PTHR43547">
    <property type="entry name" value="TWO-COMPONENT HISTIDINE KINASE"/>
    <property type="match status" value="1"/>
</dbReference>
<keyword evidence="12" id="KW-1185">Reference proteome</keyword>
<comment type="catalytic activity">
    <reaction evidence="1">
        <text>ATP + protein L-histidine = ADP + protein N-phospho-L-histidine.</text>
        <dbReference type="EC" id="2.7.13.3"/>
    </reaction>
</comment>
<accession>A0A1W6MW61</accession>
<dbReference type="GO" id="GO:0000155">
    <property type="term" value="F:phosphorelay sensor kinase activity"/>
    <property type="evidence" value="ECO:0007669"/>
    <property type="project" value="InterPro"/>
</dbReference>
<dbReference type="InterPro" id="IPR036890">
    <property type="entry name" value="HATPase_C_sf"/>
</dbReference>
<feature type="domain" description="Response regulatory" evidence="8">
    <location>
        <begin position="402"/>
        <end position="518"/>
    </location>
</feature>
<evidence type="ECO:0000256" key="5">
    <source>
        <dbReference type="ARBA" id="ARBA00022777"/>
    </source>
</evidence>
<dbReference type="PRINTS" id="PR00344">
    <property type="entry name" value="BCTRLSENSOR"/>
</dbReference>
<dbReference type="STRING" id="655015.B1812_12830"/>
<evidence type="ECO:0000256" key="1">
    <source>
        <dbReference type="ARBA" id="ARBA00000085"/>
    </source>
</evidence>
<dbReference type="EC" id="2.7.13.3" evidence="2"/>
<dbReference type="SMART" id="SM00387">
    <property type="entry name" value="HATPase_c"/>
    <property type="match status" value="1"/>
</dbReference>
<feature type="domain" description="PAS" evidence="9">
    <location>
        <begin position="26"/>
        <end position="62"/>
    </location>
</feature>
<dbReference type="Gene3D" id="3.40.50.2300">
    <property type="match status" value="1"/>
</dbReference>
<evidence type="ECO:0000313" key="11">
    <source>
        <dbReference type="EMBL" id="ARN81817.1"/>
    </source>
</evidence>
<keyword evidence="5" id="KW-0418">Kinase</keyword>
<name>A0A1W6MW61_9HYPH</name>
<protein>
    <recommendedName>
        <fullName evidence="2">histidine kinase</fullName>
        <ecNumber evidence="2">2.7.13.3</ecNumber>
    </recommendedName>
</protein>
<feature type="domain" description="PAC" evidence="10">
    <location>
        <begin position="100"/>
        <end position="152"/>
    </location>
</feature>
<evidence type="ECO:0000259" key="8">
    <source>
        <dbReference type="PROSITE" id="PS50110"/>
    </source>
</evidence>
<dbReference type="Pfam" id="PF13426">
    <property type="entry name" value="PAS_9"/>
    <property type="match status" value="1"/>
</dbReference>
<dbReference type="InterPro" id="IPR000014">
    <property type="entry name" value="PAS"/>
</dbReference>
<dbReference type="RefSeq" id="WP_085771935.1">
    <property type="nucleotide sequence ID" value="NZ_AP027149.1"/>
</dbReference>
<dbReference type="SUPFAM" id="SSF52172">
    <property type="entry name" value="CheY-like"/>
    <property type="match status" value="1"/>
</dbReference>
<dbReference type="SUPFAM" id="SSF55874">
    <property type="entry name" value="ATPase domain of HSP90 chaperone/DNA topoisomerase II/histidine kinase"/>
    <property type="match status" value="1"/>
</dbReference>
<evidence type="ECO:0000256" key="2">
    <source>
        <dbReference type="ARBA" id="ARBA00012438"/>
    </source>
</evidence>
<dbReference type="PANTHER" id="PTHR43547:SF2">
    <property type="entry name" value="HYBRID SIGNAL TRANSDUCTION HISTIDINE KINASE C"/>
    <property type="match status" value="1"/>
</dbReference>
<dbReference type="InterPro" id="IPR036097">
    <property type="entry name" value="HisK_dim/P_sf"/>
</dbReference>
<proteinExistence type="predicted"/>
<feature type="domain" description="Histidine kinase" evidence="7">
    <location>
        <begin position="163"/>
        <end position="381"/>
    </location>
</feature>
<dbReference type="Pfam" id="PF00512">
    <property type="entry name" value="HisKA"/>
    <property type="match status" value="1"/>
</dbReference>
<reference evidence="11 12" key="1">
    <citation type="submission" date="2017-02" db="EMBL/GenBank/DDBJ databases">
        <authorList>
            <person name="Peterson S.W."/>
        </authorList>
    </citation>
    <scope>NUCLEOTIDE SEQUENCE [LARGE SCALE GENOMIC DNA]</scope>
    <source>
        <strain evidence="11 12">S285</strain>
    </source>
</reference>
<dbReference type="CDD" id="cd00082">
    <property type="entry name" value="HisKA"/>
    <property type="match status" value="1"/>
</dbReference>
<evidence type="ECO:0000256" key="3">
    <source>
        <dbReference type="ARBA" id="ARBA00022553"/>
    </source>
</evidence>
<dbReference type="AlphaFoldDB" id="A0A1W6MW61"/>
<dbReference type="KEGG" id="mbry:B1812_12830"/>
<dbReference type="Pfam" id="PF02518">
    <property type="entry name" value="HATPase_c"/>
    <property type="match status" value="1"/>
</dbReference>
<dbReference type="InterPro" id="IPR003661">
    <property type="entry name" value="HisK_dim/P_dom"/>
</dbReference>
<dbReference type="SMART" id="SM00448">
    <property type="entry name" value="REC"/>
    <property type="match status" value="1"/>
</dbReference>
<dbReference type="InterPro" id="IPR004358">
    <property type="entry name" value="Sig_transdc_His_kin-like_C"/>
</dbReference>
<dbReference type="InterPro" id="IPR001610">
    <property type="entry name" value="PAC"/>
</dbReference>
<dbReference type="Gene3D" id="3.30.450.20">
    <property type="entry name" value="PAS domain"/>
    <property type="match status" value="1"/>
</dbReference>
<dbReference type="Gene3D" id="1.10.287.130">
    <property type="match status" value="1"/>
</dbReference>
<evidence type="ECO:0000259" key="7">
    <source>
        <dbReference type="PROSITE" id="PS50109"/>
    </source>
</evidence>
<dbReference type="InterPro" id="IPR000700">
    <property type="entry name" value="PAS-assoc_C"/>
</dbReference>
<dbReference type="NCBIfam" id="TIGR00229">
    <property type="entry name" value="sensory_box"/>
    <property type="match status" value="1"/>
</dbReference>
<dbReference type="FunFam" id="3.30.565.10:FF:000006">
    <property type="entry name" value="Sensor histidine kinase WalK"/>
    <property type="match status" value="1"/>
</dbReference>
<sequence>MLSIKDLGEAFTQTAGVGECGRNICFSELIDQMPTAVYSTDVEGRVTYFNRAAAQLAGREPQIGSDSWCITWKLYRPDGSFLPHDECPMALALKELRNIRGAEAIVERPDGSRVWVEAYPTVLYGADGQVTGAVNVLIDITERKRAAEALAEADRRKVEFLAQLSHELRNPLSPVRNGLDVLRSAGPLRPPLDRLLVAMDGQVEHLIRLVDDLLDISRISLGKFEMQKQRVDIAVPLGRAVDMSRHLVESEDLDLRLNLSCKPMPVDGDSVRLTQVFSNLLSNAAKHTPRGGNIQITLDRVGSEAVVSVADTGAGISTELLPHIFDPFVQGAAKEGVLRPGLGIGLALARKITEMHGGAVEAKSDGEGRGSVFTVRLPLLGDARIESPAPSRSPARLEGARRVLVVDDVPDVAEALAFLLDVLGAEVRVAHGGEQGLAICSAFEPELVLLDLSMPEMDGFETARRIRETPGGRGVRLVALTGFSEEHARAQTQEAGFDDQLTKPARLEWLEEQLALAPAGAAH</sequence>
<evidence type="ECO:0000259" key="9">
    <source>
        <dbReference type="PROSITE" id="PS50112"/>
    </source>
</evidence>
<dbReference type="EMBL" id="CP019948">
    <property type="protein sequence ID" value="ARN81817.1"/>
    <property type="molecule type" value="Genomic_DNA"/>
</dbReference>
<gene>
    <name evidence="11" type="ORF">B1812_12830</name>
</gene>
<dbReference type="PROSITE" id="PS50109">
    <property type="entry name" value="HIS_KIN"/>
    <property type="match status" value="1"/>
</dbReference>
<dbReference type="InterPro" id="IPR035965">
    <property type="entry name" value="PAS-like_dom_sf"/>
</dbReference>
<evidence type="ECO:0000256" key="6">
    <source>
        <dbReference type="PROSITE-ProRule" id="PRU00169"/>
    </source>
</evidence>
<organism evidence="11 12">
    <name type="scientific">Methylocystis bryophila</name>
    <dbReference type="NCBI Taxonomy" id="655015"/>
    <lineage>
        <taxon>Bacteria</taxon>
        <taxon>Pseudomonadati</taxon>
        <taxon>Pseudomonadota</taxon>
        <taxon>Alphaproteobacteria</taxon>
        <taxon>Hyphomicrobiales</taxon>
        <taxon>Methylocystaceae</taxon>
        <taxon>Methylocystis</taxon>
    </lineage>
</organism>
<dbReference type="CDD" id="cd00130">
    <property type="entry name" value="PAS"/>
    <property type="match status" value="1"/>
</dbReference>